<dbReference type="AlphaFoldDB" id="W0EWY2"/>
<gene>
    <name evidence="2" type="ORF">NIASO_09170</name>
</gene>
<sequence length="243" mass="28686">MLYAIINSEKMGALPNTKGKCPLCQKEVFSKCGEIKLWHWAHKKGENCDNWYEPETEWHKNWKYIFGKEYSEITITKDGIKHRADIQTKDNVIIELQNSPLQKPIIRRRENFYGEKMIWIINGMGFKDNFRIHPEPFPGENYSPTEYGFVDKTTGEVIDQKSLPKKDDRFFWEYPRSSWNDVQRNVFIDFGDGNLFWVKDGMGTGFGKGRQIKKEDFIKKYGGDLDVFSAFVKEQKEKDKQQK</sequence>
<accession>W0EWY2</accession>
<dbReference type="HOGENOM" id="CLU_088188_0_0_10"/>
<dbReference type="eggNOG" id="COG4469">
    <property type="taxonomic scope" value="Bacteria"/>
</dbReference>
<protein>
    <recommendedName>
        <fullName evidence="1">Competence protein CoiA-like N-terminal domain-containing protein</fullName>
    </recommendedName>
</protein>
<evidence type="ECO:0000313" key="3">
    <source>
        <dbReference type="Proteomes" id="UP000003586"/>
    </source>
</evidence>
<proteinExistence type="predicted"/>
<dbReference type="KEGG" id="nso:NIASO_09170"/>
<dbReference type="RefSeq" id="WP_084568277.1">
    <property type="nucleotide sequence ID" value="NZ_CP007035.1"/>
</dbReference>
<dbReference type="OrthoDB" id="4212451at2"/>
<evidence type="ECO:0000313" key="2">
    <source>
        <dbReference type="EMBL" id="AHF15277.1"/>
    </source>
</evidence>
<dbReference type="STRING" id="929713.NIASO_09170"/>
<name>W0EWY2_9BACT</name>
<evidence type="ECO:0000259" key="1">
    <source>
        <dbReference type="Pfam" id="PF25164"/>
    </source>
</evidence>
<keyword evidence="3" id="KW-1185">Reference proteome</keyword>
<organism evidence="2 3">
    <name type="scientific">Niabella soli DSM 19437</name>
    <dbReference type="NCBI Taxonomy" id="929713"/>
    <lineage>
        <taxon>Bacteria</taxon>
        <taxon>Pseudomonadati</taxon>
        <taxon>Bacteroidota</taxon>
        <taxon>Chitinophagia</taxon>
        <taxon>Chitinophagales</taxon>
        <taxon>Chitinophagaceae</taxon>
        <taxon>Niabella</taxon>
    </lineage>
</organism>
<reference evidence="2 3" key="1">
    <citation type="submission" date="2013-12" db="EMBL/GenBank/DDBJ databases">
        <authorList>
            <consortium name="DOE Joint Genome Institute"/>
            <person name="Eisen J."/>
            <person name="Huntemann M."/>
            <person name="Han J."/>
            <person name="Chen A."/>
            <person name="Kyrpides N."/>
            <person name="Mavromatis K."/>
            <person name="Markowitz V."/>
            <person name="Palaniappan K."/>
            <person name="Ivanova N."/>
            <person name="Schaumberg A."/>
            <person name="Pati A."/>
            <person name="Liolios K."/>
            <person name="Nordberg H.P."/>
            <person name="Cantor M.N."/>
            <person name="Hua S.X."/>
            <person name="Woyke T."/>
        </authorList>
    </citation>
    <scope>NUCLEOTIDE SEQUENCE [LARGE SCALE GENOMIC DNA]</scope>
    <source>
        <strain evidence="3">DSM 19437</strain>
    </source>
</reference>
<dbReference type="Pfam" id="PF25164">
    <property type="entry name" value="CoiA_N"/>
    <property type="match status" value="1"/>
</dbReference>
<dbReference type="Proteomes" id="UP000003586">
    <property type="component" value="Chromosome"/>
</dbReference>
<dbReference type="InterPro" id="IPR057253">
    <property type="entry name" value="CoiA-like_N"/>
</dbReference>
<dbReference type="EMBL" id="CP007035">
    <property type="protein sequence ID" value="AHF15277.1"/>
    <property type="molecule type" value="Genomic_DNA"/>
</dbReference>
<feature type="domain" description="Competence protein CoiA-like N-terminal" evidence="1">
    <location>
        <begin position="21"/>
        <end position="49"/>
    </location>
</feature>